<name>A0ABU6YL17_9FABA</name>
<evidence type="ECO:0000313" key="1">
    <source>
        <dbReference type="EMBL" id="MED6210116.1"/>
    </source>
</evidence>
<proteinExistence type="predicted"/>
<comment type="caution">
    <text evidence="1">The sequence shown here is derived from an EMBL/GenBank/DDBJ whole genome shotgun (WGS) entry which is preliminary data.</text>
</comment>
<keyword evidence="2" id="KW-1185">Reference proteome</keyword>
<evidence type="ECO:0000313" key="2">
    <source>
        <dbReference type="Proteomes" id="UP001341840"/>
    </source>
</evidence>
<accession>A0ABU6YL17</accession>
<sequence length="247" mass="27812">MSSTRRGKGRAGYRHSVRIQRKAVANELKSHLEPIAEQEGYLTPRGRGRPKRKERPVKEIIDILSSNHGSLKTNNNRHDEVNSPNNHRLVKESETAFTSAVEKMTSAISSLAKILEIQSSPGARFLTQESMTSTLNTKSTPRSSPNILYGDMNVNVNKLIHVNEDTIEHEIKKQSNSDRENSESEAIMQKLVKPDEYDLNELGVDSQTRRGDINATLTEGKYIGNKASSSFVLRRRSFCQKIPDVRI</sequence>
<gene>
    <name evidence="1" type="ORF">PIB30_061070</name>
</gene>
<organism evidence="1 2">
    <name type="scientific">Stylosanthes scabra</name>
    <dbReference type="NCBI Taxonomy" id="79078"/>
    <lineage>
        <taxon>Eukaryota</taxon>
        <taxon>Viridiplantae</taxon>
        <taxon>Streptophyta</taxon>
        <taxon>Embryophyta</taxon>
        <taxon>Tracheophyta</taxon>
        <taxon>Spermatophyta</taxon>
        <taxon>Magnoliopsida</taxon>
        <taxon>eudicotyledons</taxon>
        <taxon>Gunneridae</taxon>
        <taxon>Pentapetalae</taxon>
        <taxon>rosids</taxon>
        <taxon>fabids</taxon>
        <taxon>Fabales</taxon>
        <taxon>Fabaceae</taxon>
        <taxon>Papilionoideae</taxon>
        <taxon>50 kb inversion clade</taxon>
        <taxon>dalbergioids sensu lato</taxon>
        <taxon>Dalbergieae</taxon>
        <taxon>Pterocarpus clade</taxon>
        <taxon>Stylosanthes</taxon>
    </lineage>
</organism>
<protein>
    <submittedName>
        <fullName evidence="1">Uncharacterized protein</fullName>
    </submittedName>
</protein>
<dbReference type="Proteomes" id="UP001341840">
    <property type="component" value="Unassembled WGS sequence"/>
</dbReference>
<dbReference type="EMBL" id="JASCZI010242204">
    <property type="protein sequence ID" value="MED6210116.1"/>
    <property type="molecule type" value="Genomic_DNA"/>
</dbReference>
<reference evidence="1 2" key="1">
    <citation type="journal article" date="2023" name="Plants (Basel)">
        <title>Bridging the Gap: Combining Genomics and Transcriptomics Approaches to Understand Stylosanthes scabra, an Orphan Legume from the Brazilian Caatinga.</title>
        <authorList>
            <person name="Ferreira-Neto J.R.C."/>
            <person name="da Silva M.D."/>
            <person name="Binneck E."/>
            <person name="de Melo N.F."/>
            <person name="da Silva R.H."/>
            <person name="de Melo A.L.T.M."/>
            <person name="Pandolfi V."/>
            <person name="Bustamante F.O."/>
            <person name="Brasileiro-Vidal A.C."/>
            <person name="Benko-Iseppon A.M."/>
        </authorList>
    </citation>
    <scope>NUCLEOTIDE SEQUENCE [LARGE SCALE GENOMIC DNA]</scope>
    <source>
        <tissue evidence="1">Leaves</tissue>
    </source>
</reference>